<evidence type="ECO:0000259" key="1">
    <source>
        <dbReference type="PROSITE" id="PS51186"/>
    </source>
</evidence>
<feature type="domain" description="N-acetyltransferase" evidence="1">
    <location>
        <begin position="1"/>
        <end position="84"/>
    </location>
</feature>
<dbReference type="InterPro" id="IPR016181">
    <property type="entry name" value="Acyl_CoA_acyltransferase"/>
</dbReference>
<dbReference type="PROSITE" id="PS51186">
    <property type="entry name" value="GNAT"/>
    <property type="match status" value="1"/>
</dbReference>
<comment type="caution">
    <text evidence="2">The sequence shown here is derived from an EMBL/GenBank/DDBJ whole genome shotgun (WGS) entry which is preliminary data.</text>
</comment>
<dbReference type="GO" id="GO:0016747">
    <property type="term" value="F:acyltransferase activity, transferring groups other than amino-acyl groups"/>
    <property type="evidence" value="ECO:0007669"/>
    <property type="project" value="InterPro"/>
</dbReference>
<evidence type="ECO:0000313" key="2">
    <source>
        <dbReference type="EMBL" id="PPA90304.1"/>
    </source>
</evidence>
<gene>
    <name evidence="2" type="ORF">C4A77_24510</name>
</gene>
<dbReference type="Gene3D" id="3.40.630.30">
    <property type="match status" value="1"/>
</dbReference>
<organism evidence="2 3">
    <name type="scientific">Brevibacillus laterosporus</name>
    <name type="common">Bacillus laterosporus</name>
    <dbReference type="NCBI Taxonomy" id="1465"/>
    <lineage>
        <taxon>Bacteria</taxon>
        <taxon>Bacillati</taxon>
        <taxon>Bacillota</taxon>
        <taxon>Bacilli</taxon>
        <taxon>Bacillales</taxon>
        <taxon>Paenibacillaceae</taxon>
        <taxon>Brevibacillus</taxon>
    </lineage>
</organism>
<dbReference type="Proteomes" id="UP000239759">
    <property type="component" value="Unassembled WGS sequence"/>
</dbReference>
<reference evidence="2 3" key="1">
    <citation type="submission" date="2018-02" db="EMBL/GenBank/DDBJ databases">
        <title>Comparative analysis of genomes of three Brevibacillus laterosporus strains producers of potent antimicrobials isolated from silage.</title>
        <authorList>
            <person name="Kojic M."/>
            <person name="Miljkovic M."/>
            <person name="Studholme D."/>
            <person name="Filipic B."/>
        </authorList>
    </citation>
    <scope>NUCLEOTIDE SEQUENCE [LARGE SCALE GENOMIC DNA]</scope>
    <source>
        <strain evidence="2 3">BGSP11</strain>
    </source>
</reference>
<proteinExistence type="predicted"/>
<dbReference type="EMBL" id="PRKQ01000049">
    <property type="protein sequence ID" value="PPA90304.1"/>
    <property type="molecule type" value="Genomic_DNA"/>
</dbReference>
<dbReference type="InterPro" id="IPR000182">
    <property type="entry name" value="GNAT_dom"/>
</dbReference>
<name>A0AAP8Q8R3_BRELA</name>
<dbReference type="Pfam" id="PF13673">
    <property type="entry name" value="Acetyltransf_10"/>
    <property type="match status" value="1"/>
</dbReference>
<protein>
    <submittedName>
        <fullName evidence="2">GNAT family acetyltransferase</fullName>
    </submittedName>
</protein>
<evidence type="ECO:0000313" key="3">
    <source>
        <dbReference type="Proteomes" id="UP000239759"/>
    </source>
</evidence>
<dbReference type="SUPFAM" id="SSF55729">
    <property type="entry name" value="Acyl-CoA N-acyltransferases (Nat)"/>
    <property type="match status" value="1"/>
</dbReference>
<sequence>MMLVRKETDSLAFLYMHPNYKGQGYGSILWSFVKEKAVELGIVKFTIDSVPHAKGFYLKMGAKQIGEIPSTVFKDRMLPVLQYEF</sequence>
<dbReference type="AlphaFoldDB" id="A0AAP8Q8R3"/>
<dbReference type="CDD" id="cd04301">
    <property type="entry name" value="NAT_SF"/>
    <property type="match status" value="1"/>
</dbReference>
<accession>A0AAP8Q8R3</accession>